<sequence length="125" mass="13864">MCLSLSCTNVQGARATGEQHELKKVDVTVEATVEEHNITVDSPSTASKYEEKVVPVSLVERKNYPFGGDCGPFVAVYAEYLSNGLQVLNDGLDAGLLRKRYVALLWKYREAEAQKPYAIDVKDPR</sequence>
<name>A0A2G2YZU1_CAPAN</name>
<evidence type="ECO:0008006" key="3">
    <source>
        <dbReference type="Google" id="ProtNLM"/>
    </source>
</evidence>
<reference evidence="1 2" key="2">
    <citation type="journal article" date="2017" name="Genome Biol.">
        <title>New reference genome sequences of hot pepper reveal the massive evolution of plant disease-resistance genes by retroduplication.</title>
        <authorList>
            <person name="Kim S."/>
            <person name="Park J."/>
            <person name="Yeom S.I."/>
            <person name="Kim Y.M."/>
            <person name="Seo E."/>
            <person name="Kim K.T."/>
            <person name="Kim M.S."/>
            <person name="Lee J.M."/>
            <person name="Cheong K."/>
            <person name="Shin H.S."/>
            <person name="Kim S.B."/>
            <person name="Han K."/>
            <person name="Lee J."/>
            <person name="Park M."/>
            <person name="Lee H.A."/>
            <person name="Lee H.Y."/>
            <person name="Lee Y."/>
            <person name="Oh S."/>
            <person name="Lee J.H."/>
            <person name="Choi E."/>
            <person name="Choi E."/>
            <person name="Lee S.E."/>
            <person name="Jeon J."/>
            <person name="Kim H."/>
            <person name="Choi G."/>
            <person name="Song H."/>
            <person name="Lee J."/>
            <person name="Lee S.C."/>
            <person name="Kwon J.K."/>
            <person name="Lee H.Y."/>
            <person name="Koo N."/>
            <person name="Hong Y."/>
            <person name="Kim R.W."/>
            <person name="Kang W.H."/>
            <person name="Huh J.H."/>
            <person name="Kang B.C."/>
            <person name="Yang T.J."/>
            <person name="Lee Y.H."/>
            <person name="Bennetzen J.L."/>
            <person name="Choi D."/>
        </authorList>
    </citation>
    <scope>NUCLEOTIDE SEQUENCE [LARGE SCALE GENOMIC DNA]</scope>
    <source>
        <strain evidence="2">cv. CM334</strain>
    </source>
</reference>
<dbReference type="Proteomes" id="UP000222542">
    <property type="component" value="Unassembled WGS sequence"/>
</dbReference>
<dbReference type="AlphaFoldDB" id="A0A2G2YZU1"/>
<protein>
    <recommendedName>
        <fullName evidence="3">Ubiquitin-like protease family profile domain-containing protein</fullName>
    </recommendedName>
</protein>
<evidence type="ECO:0000313" key="2">
    <source>
        <dbReference type="Proteomes" id="UP000222542"/>
    </source>
</evidence>
<reference evidence="1 2" key="1">
    <citation type="journal article" date="2014" name="Nat. Genet.">
        <title>Genome sequence of the hot pepper provides insights into the evolution of pungency in Capsicum species.</title>
        <authorList>
            <person name="Kim S."/>
            <person name="Park M."/>
            <person name="Yeom S.I."/>
            <person name="Kim Y.M."/>
            <person name="Lee J.M."/>
            <person name="Lee H.A."/>
            <person name="Seo E."/>
            <person name="Choi J."/>
            <person name="Cheong K."/>
            <person name="Kim K.T."/>
            <person name="Jung K."/>
            <person name="Lee G.W."/>
            <person name="Oh S.K."/>
            <person name="Bae C."/>
            <person name="Kim S.B."/>
            <person name="Lee H.Y."/>
            <person name="Kim S.Y."/>
            <person name="Kim M.S."/>
            <person name="Kang B.C."/>
            <person name="Jo Y.D."/>
            <person name="Yang H.B."/>
            <person name="Jeong H.J."/>
            <person name="Kang W.H."/>
            <person name="Kwon J.K."/>
            <person name="Shin C."/>
            <person name="Lim J.Y."/>
            <person name="Park J.H."/>
            <person name="Huh J.H."/>
            <person name="Kim J.S."/>
            <person name="Kim B.D."/>
            <person name="Cohen O."/>
            <person name="Paran I."/>
            <person name="Suh M.C."/>
            <person name="Lee S.B."/>
            <person name="Kim Y.K."/>
            <person name="Shin Y."/>
            <person name="Noh S.J."/>
            <person name="Park J."/>
            <person name="Seo Y.S."/>
            <person name="Kwon S.Y."/>
            <person name="Kim H.A."/>
            <person name="Park J.M."/>
            <person name="Kim H.J."/>
            <person name="Choi S.B."/>
            <person name="Bosland P.W."/>
            <person name="Reeves G."/>
            <person name="Jo S.H."/>
            <person name="Lee B.W."/>
            <person name="Cho H.T."/>
            <person name="Choi H.S."/>
            <person name="Lee M.S."/>
            <person name="Yu Y."/>
            <person name="Do Choi Y."/>
            <person name="Park B.S."/>
            <person name="van Deynze A."/>
            <person name="Ashrafi H."/>
            <person name="Hill T."/>
            <person name="Kim W.T."/>
            <person name="Pai H.S."/>
            <person name="Ahn H.K."/>
            <person name="Yeam I."/>
            <person name="Giovannoni J.J."/>
            <person name="Rose J.K."/>
            <person name="Sorensen I."/>
            <person name="Lee S.J."/>
            <person name="Kim R.W."/>
            <person name="Choi I.Y."/>
            <person name="Choi B.S."/>
            <person name="Lim J.S."/>
            <person name="Lee Y.H."/>
            <person name="Choi D."/>
        </authorList>
    </citation>
    <scope>NUCLEOTIDE SEQUENCE [LARGE SCALE GENOMIC DNA]</scope>
    <source>
        <strain evidence="2">cv. CM334</strain>
    </source>
</reference>
<comment type="caution">
    <text evidence="1">The sequence shown here is derived from an EMBL/GenBank/DDBJ whole genome shotgun (WGS) entry which is preliminary data.</text>
</comment>
<organism evidence="1 2">
    <name type="scientific">Capsicum annuum</name>
    <name type="common">Capsicum pepper</name>
    <dbReference type="NCBI Taxonomy" id="4072"/>
    <lineage>
        <taxon>Eukaryota</taxon>
        <taxon>Viridiplantae</taxon>
        <taxon>Streptophyta</taxon>
        <taxon>Embryophyta</taxon>
        <taxon>Tracheophyta</taxon>
        <taxon>Spermatophyta</taxon>
        <taxon>Magnoliopsida</taxon>
        <taxon>eudicotyledons</taxon>
        <taxon>Gunneridae</taxon>
        <taxon>Pentapetalae</taxon>
        <taxon>asterids</taxon>
        <taxon>lamiids</taxon>
        <taxon>Solanales</taxon>
        <taxon>Solanaceae</taxon>
        <taxon>Solanoideae</taxon>
        <taxon>Capsiceae</taxon>
        <taxon>Capsicum</taxon>
    </lineage>
</organism>
<accession>A0A2G2YZU1</accession>
<dbReference type="EMBL" id="AYRZ02000007">
    <property type="protein sequence ID" value="PHT75244.1"/>
    <property type="molecule type" value="Genomic_DNA"/>
</dbReference>
<gene>
    <name evidence="1" type="ORF">T459_18766</name>
</gene>
<dbReference type="Gramene" id="PHT75244">
    <property type="protein sequence ID" value="PHT75244"/>
    <property type="gene ID" value="T459_18766"/>
</dbReference>
<dbReference type="PANTHER" id="PTHR33022">
    <property type="entry name" value="DUF1985 DOMAIN-CONTAINING PROTEIN"/>
    <property type="match status" value="1"/>
</dbReference>
<keyword evidence="2" id="KW-1185">Reference proteome</keyword>
<evidence type="ECO:0000313" key="1">
    <source>
        <dbReference type="EMBL" id="PHT75244.1"/>
    </source>
</evidence>
<dbReference type="PANTHER" id="PTHR33022:SF13">
    <property type="entry name" value="UBIQUITIN-LIKE PROTEASE FAMILY PROFILE DOMAIN-CONTAINING PROTEIN"/>
    <property type="match status" value="1"/>
</dbReference>
<proteinExistence type="predicted"/>